<evidence type="ECO:0000313" key="3">
    <source>
        <dbReference type="EMBL" id="QFY55413.1"/>
    </source>
</evidence>
<proteinExistence type="predicted"/>
<dbReference type="SUPFAM" id="SSF47598">
    <property type="entry name" value="Ribbon-helix-helix"/>
    <property type="match status" value="1"/>
</dbReference>
<gene>
    <name evidence="2" type="ORF">CO192_12620</name>
    <name evidence="3" type="ORF">EAO82_02870</name>
</gene>
<dbReference type="InterPro" id="IPR010985">
    <property type="entry name" value="Ribbon_hlx_hlx"/>
</dbReference>
<feature type="domain" description="Ribbon-helix-helix protein CopG" evidence="1">
    <location>
        <begin position="5"/>
        <end position="44"/>
    </location>
</feature>
<protein>
    <submittedName>
        <fullName evidence="3">Ribbon-helix-helix protein, CopG family</fullName>
    </submittedName>
    <submittedName>
        <fullName evidence="2">Transcriptional regulator</fullName>
    </submittedName>
</protein>
<evidence type="ECO:0000313" key="5">
    <source>
        <dbReference type="Proteomes" id="UP000344571"/>
    </source>
</evidence>
<dbReference type="Proteomes" id="UP000243750">
    <property type="component" value="Unassembled WGS sequence"/>
</dbReference>
<accession>A0AA91U1K0</accession>
<dbReference type="AlphaFoldDB" id="A0AA91U1K0"/>
<evidence type="ECO:0000259" key="1">
    <source>
        <dbReference type="Pfam" id="PF01402"/>
    </source>
</evidence>
<name>A0AA91U1K0_9GAMM</name>
<dbReference type="EMBL" id="NWMT01000148">
    <property type="protein sequence ID" value="PCC98994.1"/>
    <property type="molecule type" value="Genomic_DNA"/>
</dbReference>
<dbReference type="EMBL" id="CP033116">
    <property type="protein sequence ID" value="QFY55413.1"/>
    <property type="molecule type" value="Genomic_DNA"/>
</dbReference>
<dbReference type="Proteomes" id="UP000344571">
    <property type="component" value="Chromosome"/>
</dbReference>
<sequence>MASPVVSFRLEEELVAQLDALAEATDRDRLYHVKRAMAQYLETESWHVKAIEVGIAAADAGELTDLEVVKAKWMTRAEQNRTD</sequence>
<dbReference type="GO" id="GO:0006355">
    <property type="term" value="P:regulation of DNA-templated transcription"/>
    <property type="evidence" value="ECO:0007669"/>
    <property type="project" value="InterPro"/>
</dbReference>
<dbReference type="RefSeq" id="WP_096346943.1">
    <property type="nucleotide sequence ID" value="NZ_CP033116.1"/>
</dbReference>
<organism evidence="2 4">
    <name type="scientific">Halopseudomonas pelagia</name>
    <dbReference type="NCBI Taxonomy" id="553151"/>
    <lineage>
        <taxon>Bacteria</taxon>
        <taxon>Pseudomonadati</taxon>
        <taxon>Pseudomonadota</taxon>
        <taxon>Gammaproteobacteria</taxon>
        <taxon>Pseudomonadales</taxon>
        <taxon>Pseudomonadaceae</taxon>
        <taxon>Halopseudomonas</taxon>
    </lineage>
</organism>
<evidence type="ECO:0000313" key="2">
    <source>
        <dbReference type="EMBL" id="PCC98994.1"/>
    </source>
</evidence>
<reference evidence="2 4" key="1">
    <citation type="submission" date="2017-09" db="EMBL/GenBank/DDBJ databases">
        <title>Bacterial and phytoplankton interrelationship in Kongsfjorden, an Arctic fjord.</title>
        <authorList>
            <person name="Sinha R."/>
            <person name="Krishnan K."/>
        </authorList>
    </citation>
    <scope>NUCLEOTIDE SEQUENCE [LARGE SCALE GENOMIC DNA]</scope>
    <source>
        <strain evidence="2 4">58</strain>
    </source>
</reference>
<dbReference type="InterPro" id="IPR002145">
    <property type="entry name" value="CopG"/>
</dbReference>
<dbReference type="InterPro" id="IPR052991">
    <property type="entry name" value="Non-func_TypeII_TA_Antitoxin"/>
</dbReference>
<dbReference type="Pfam" id="PF01402">
    <property type="entry name" value="RHH_1"/>
    <property type="match status" value="1"/>
</dbReference>
<reference evidence="3 5" key="2">
    <citation type="submission" date="2018-10" db="EMBL/GenBank/DDBJ databases">
        <title>Complete genome sequence of Pseudomonas pelagia strain Kongs-67.</title>
        <authorList>
            <person name="Sinha R.K."/>
            <person name="Krishnan K."/>
        </authorList>
    </citation>
    <scope>NUCLEOTIDE SEQUENCE [LARGE SCALE GENOMIC DNA]</scope>
    <source>
        <strain evidence="3 5">Kongs-67</strain>
    </source>
</reference>
<dbReference type="PANTHER" id="PTHR40688">
    <property type="match status" value="1"/>
</dbReference>
<dbReference type="PANTHER" id="PTHR40688:SF2">
    <property type="entry name" value="RIBBON-HELIX-HELIX PROTEIN COPG DOMAIN-CONTAINING PROTEIN"/>
    <property type="match status" value="1"/>
</dbReference>
<keyword evidence="5" id="KW-1185">Reference proteome</keyword>
<evidence type="ECO:0000313" key="4">
    <source>
        <dbReference type="Proteomes" id="UP000243750"/>
    </source>
</evidence>
<dbReference type="CDD" id="cd22233">
    <property type="entry name" value="RHH_CopAso-like"/>
    <property type="match status" value="1"/>
</dbReference>